<evidence type="ECO:0008006" key="3">
    <source>
        <dbReference type="Google" id="ProtNLM"/>
    </source>
</evidence>
<reference evidence="1" key="2">
    <citation type="submission" date="2025-08" db="UniProtKB">
        <authorList>
            <consortium name="Ensembl"/>
        </authorList>
    </citation>
    <scope>IDENTIFICATION</scope>
</reference>
<reference evidence="1" key="1">
    <citation type="submission" date="2012-10" db="EMBL/GenBank/DDBJ databases">
        <authorList>
            <consortium name="Gibbon Genome Sequencing Consortium"/>
        </authorList>
    </citation>
    <scope>NUCLEOTIDE SEQUENCE [LARGE SCALE GENOMIC DNA]</scope>
</reference>
<keyword evidence="2" id="KW-1185">Reference proteome</keyword>
<dbReference type="InParanoid" id="A0A2I3HB62"/>
<evidence type="ECO:0000313" key="2">
    <source>
        <dbReference type="Proteomes" id="UP000001073"/>
    </source>
</evidence>
<evidence type="ECO:0000313" key="1">
    <source>
        <dbReference type="Ensembl" id="ENSNLEP00000040732.1"/>
    </source>
</evidence>
<organism evidence="1 2">
    <name type="scientific">Nomascus leucogenys</name>
    <name type="common">Northern white-cheeked gibbon</name>
    <name type="synonym">Hylobates leucogenys</name>
    <dbReference type="NCBI Taxonomy" id="61853"/>
    <lineage>
        <taxon>Eukaryota</taxon>
        <taxon>Metazoa</taxon>
        <taxon>Chordata</taxon>
        <taxon>Craniata</taxon>
        <taxon>Vertebrata</taxon>
        <taxon>Euteleostomi</taxon>
        <taxon>Mammalia</taxon>
        <taxon>Eutheria</taxon>
        <taxon>Euarchontoglires</taxon>
        <taxon>Primates</taxon>
        <taxon>Haplorrhini</taxon>
        <taxon>Catarrhini</taxon>
        <taxon>Hylobatidae</taxon>
        <taxon>Nomascus</taxon>
    </lineage>
</organism>
<accession>A0A2I3HB62</accession>
<dbReference type="OMA" id="SGEICHP"/>
<protein>
    <recommendedName>
        <fullName evidence="3">Beta/alpha-defensin C-terminal domain-containing protein</fullName>
    </recommendedName>
</protein>
<sequence>MRVLYLLFSFLFIFLMPLPVLTCCLLLLCVFGDIRNPVTCIRSGEICHPVFCPRRTCGLPGTKCCKKP</sequence>
<proteinExistence type="predicted"/>
<dbReference type="STRING" id="61853.ENSNLEP00000040732"/>
<dbReference type="Ensembl" id="ENSNLET00000040820.1">
    <property type="protein sequence ID" value="ENSNLEP00000040732.1"/>
    <property type="gene ID" value="ENSNLEG00000027832.1"/>
</dbReference>
<dbReference type="Proteomes" id="UP000001073">
    <property type="component" value="Unplaced"/>
</dbReference>
<dbReference type="AlphaFoldDB" id="A0A2I3HB62"/>
<name>A0A2I3HB62_NOMLE</name>
<reference evidence="1" key="3">
    <citation type="submission" date="2025-09" db="UniProtKB">
        <authorList>
            <consortium name="Ensembl"/>
        </authorList>
    </citation>
    <scope>IDENTIFICATION</scope>
</reference>
<dbReference type="SUPFAM" id="SSF57392">
    <property type="entry name" value="Defensin-like"/>
    <property type="match status" value="1"/>
</dbReference>
<dbReference type="GeneTree" id="ENSGT00940000165346"/>
<dbReference type="Gene3D" id="3.10.360.10">
    <property type="entry name" value="Antimicrobial Peptide, Beta-defensin 2, Chain A"/>
    <property type="match status" value="1"/>
</dbReference>